<keyword evidence="2" id="KW-0472">Membrane</keyword>
<keyword evidence="2" id="KW-1133">Transmembrane helix</keyword>
<protein>
    <submittedName>
        <fullName evidence="3">Uncharacterized protein</fullName>
    </submittedName>
</protein>
<evidence type="ECO:0000313" key="4">
    <source>
        <dbReference type="Proteomes" id="UP000829685"/>
    </source>
</evidence>
<organism evidence="3 4">
    <name type="scientific">Neoarthrinium moseri</name>
    <dbReference type="NCBI Taxonomy" id="1658444"/>
    <lineage>
        <taxon>Eukaryota</taxon>
        <taxon>Fungi</taxon>
        <taxon>Dikarya</taxon>
        <taxon>Ascomycota</taxon>
        <taxon>Pezizomycotina</taxon>
        <taxon>Sordariomycetes</taxon>
        <taxon>Xylariomycetidae</taxon>
        <taxon>Amphisphaeriales</taxon>
        <taxon>Apiosporaceae</taxon>
        <taxon>Neoarthrinium</taxon>
    </lineage>
</organism>
<reference evidence="3" key="1">
    <citation type="submission" date="2021-03" db="EMBL/GenBank/DDBJ databases">
        <title>Revisited historic fungal species revealed as producer of novel bioactive compounds through whole genome sequencing and comparative genomics.</title>
        <authorList>
            <person name="Vignolle G.A."/>
            <person name="Hochenegger N."/>
            <person name="Mach R.L."/>
            <person name="Mach-Aigner A.R."/>
            <person name="Javad Rahimi M."/>
            <person name="Salim K.A."/>
            <person name="Chan C.M."/>
            <person name="Lim L.B.L."/>
            <person name="Cai F."/>
            <person name="Druzhinina I.S."/>
            <person name="U'Ren J.M."/>
            <person name="Derntl C."/>
        </authorList>
    </citation>
    <scope>NUCLEOTIDE SEQUENCE</scope>
    <source>
        <strain evidence="3">TUCIM 5799</strain>
    </source>
</reference>
<feature type="compositionally biased region" description="Basic and acidic residues" evidence="1">
    <location>
        <begin position="306"/>
        <end position="315"/>
    </location>
</feature>
<dbReference type="AlphaFoldDB" id="A0A9P9WSG8"/>
<dbReference type="Proteomes" id="UP000829685">
    <property type="component" value="Unassembled WGS sequence"/>
</dbReference>
<gene>
    <name evidence="3" type="ORF">JX265_003581</name>
</gene>
<name>A0A9P9WSG8_9PEZI</name>
<sequence length="315" mass="33879">MSLGALTTVFTPPADCLATDGLYWVKTASTFYWLYGKPYQTSCFPDNYAPYQNNYYSPGVCPSGYVERCRSLFTGGSTTETRATCCPSVGNFVCASTSSRYTYPWGPTLGCMSVYNIDFETAFTTVEATLNGDEVAGESKSLRAPGTMMAYGIPIRRRNDDNVITSASQQTATSAGIPSSQTMATTSETAAVQATATAQGGLSAGAAAGIAVGATLGGLLLLGCIAFMFWNRRRQRRRDVATHSQGLYEYPPPPPQEYTSQYAYQQPQEQPMQEPIYTQSTGSWQPTELAGGNDGVHEVSGGYVIPEKDGTGTYR</sequence>
<accession>A0A9P9WSG8</accession>
<dbReference type="EMBL" id="JAFIMR010000006">
    <property type="protein sequence ID" value="KAI1877573.1"/>
    <property type="molecule type" value="Genomic_DNA"/>
</dbReference>
<keyword evidence="4" id="KW-1185">Reference proteome</keyword>
<feature type="region of interest" description="Disordered" evidence="1">
    <location>
        <begin position="278"/>
        <end position="315"/>
    </location>
</feature>
<evidence type="ECO:0000313" key="3">
    <source>
        <dbReference type="EMBL" id="KAI1877573.1"/>
    </source>
</evidence>
<feature type="transmembrane region" description="Helical" evidence="2">
    <location>
        <begin position="206"/>
        <end position="230"/>
    </location>
</feature>
<comment type="caution">
    <text evidence="3">The sequence shown here is derived from an EMBL/GenBank/DDBJ whole genome shotgun (WGS) entry which is preliminary data.</text>
</comment>
<evidence type="ECO:0000256" key="2">
    <source>
        <dbReference type="SAM" id="Phobius"/>
    </source>
</evidence>
<evidence type="ECO:0000256" key="1">
    <source>
        <dbReference type="SAM" id="MobiDB-lite"/>
    </source>
</evidence>
<proteinExistence type="predicted"/>
<keyword evidence="2" id="KW-0812">Transmembrane</keyword>